<feature type="domain" description="MYND-type" evidence="5">
    <location>
        <begin position="17"/>
        <end position="65"/>
    </location>
</feature>
<evidence type="ECO:0000256" key="4">
    <source>
        <dbReference type="PROSITE-ProRule" id="PRU00134"/>
    </source>
</evidence>
<dbReference type="SUPFAM" id="SSF144232">
    <property type="entry name" value="HIT/MYND zinc finger-like"/>
    <property type="match status" value="1"/>
</dbReference>
<evidence type="ECO:0000259" key="5">
    <source>
        <dbReference type="PROSITE" id="PS50865"/>
    </source>
</evidence>
<evidence type="ECO:0000313" key="7">
    <source>
        <dbReference type="Proteomes" id="UP000298030"/>
    </source>
</evidence>
<reference evidence="6 7" key="1">
    <citation type="journal article" date="2019" name="Nat. Ecol. Evol.">
        <title>Megaphylogeny resolves global patterns of mushroom evolution.</title>
        <authorList>
            <person name="Varga T."/>
            <person name="Krizsan K."/>
            <person name="Foldi C."/>
            <person name="Dima B."/>
            <person name="Sanchez-Garcia M."/>
            <person name="Sanchez-Ramirez S."/>
            <person name="Szollosi G.J."/>
            <person name="Szarkandi J.G."/>
            <person name="Papp V."/>
            <person name="Albert L."/>
            <person name="Andreopoulos W."/>
            <person name="Angelini C."/>
            <person name="Antonin V."/>
            <person name="Barry K.W."/>
            <person name="Bougher N.L."/>
            <person name="Buchanan P."/>
            <person name="Buyck B."/>
            <person name="Bense V."/>
            <person name="Catcheside P."/>
            <person name="Chovatia M."/>
            <person name="Cooper J."/>
            <person name="Damon W."/>
            <person name="Desjardin D."/>
            <person name="Finy P."/>
            <person name="Geml J."/>
            <person name="Haridas S."/>
            <person name="Hughes K."/>
            <person name="Justo A."/>
            <person name="Karasinski D."/>
            <person name="Kautmanova I."/>
            <person name="Kiss B."/>
            <person name="Kocsube S."/>
            <person name="Kotiranta H."/>
            <person name="LaButti K.M."/>
            <person name="Lechner B.E."/>
            <person name="Liimatainen K."/>
            <person name="Lipzen A."/>
            <person name="Lukacs Z."/>
            <person name="Mihaltcheva S."/>
            <person name="Morgado L.N."/>
            <person name="Niskanen T."/>
            <person name="Noordeloos M.E."/>
            <person name="Ohm R.A."/>
            <person name="Ortiz-Santana B."/>
            <person name="Ovrebo C."/>
            <person name="Racz N."/>
            <person name="Riley R."/>
            <person name="Savchenko A."/>
            <person name="Shiryaev A."/>
            <person name="Soop K."/>
            <person name="Spirin V."/>
            <person name="Szebenyi C."/>
            <person name="Tomsovsky M."/>
            <person name="Tulloss R.E."/>
            <person name="Uehling J."/>
            <person name="Grigoriev I.V."/>
            <person name="Vagvolgyi C."/>
            <person name="Papp T."/>
            <person name="Martin F.M."/>
            <person name="Miettinen O."/>
            <person name="Hibbett D.S."/>
            <person name="Nagy L.G."/>
        </authorList>
    </citation>
    <scope>NUCLEOTIDE SEQUENCE [LARGE SCALE GENOMIC DNA]</scope>
    <source>
        <strain evidence="6 7">FP101781</strain>
    </source>
</reference>
<dbReference type="PROSITE" id="PS50865">
    <property type="entry name" value="ZF_MYND_2"/>
    <property type="match status" value="1"/>
</dbReference>
<protein>
    <recommendedName>
        <fullName evidence="5">MYND-type domain-containing protein</fullName>
    </recommendedName>
</protein>
<dbReference type="InterPro" id="IPR002893">
    <property type="entry name" value="Znf_MYND"/>
</dbReference>
<evidence type="ECO:0000256" key="2">
    <source>
        <dbReference type="ARBA" id="ARBA00022771"/>
    </source>
</evidence>
<dbReference type="OrthoDB" id="437457at2759"/>
<dbReference type="Pfam" id="PF01753">
    <property type="entry name" value="zf-MYND"/>
    <property type="match status" value="1"/>
</dbReference>
<keyword evidence="7" id="KW-1185">Reference proteome</keyword>
<dbReference type="Gene3D" id="6.10.140.2220">
    <property type="match status" value="1"/>
</dbReference>
<organism evidence="6 7">
    <name type="scientific">Coprinellus micaceus</name>
    <name type="common">Glistening ink-cap mushroom</name>
    <name type="synonym">Coprinus micaceus</name>
    <dbReference type="NCBI Taxonomy" id="71717"/>
    <lineage>
        <taxon>Eukaryota</taxon>
        <taxon>Fungi</taxon>
        <taxon>Dikarya</taxon>
        <taxon>Basidiomycota</taxon>
        <taxon>Agaricomycotina</taxon>
        <taxon>Agaricomycetes</taxon>
        <taxon>Agaricomycetidae</taxon>
        <taxon>Agaricales</taxon>
        <taxon>Agaricineae</taxon>
        <taxon>Psathyrellaceae</taxon>
        <taxon>Coprinellus</taxon>
    </lineage>
</organism>
<name>A0A4Y7TAI1_COPMI</name>
<sequence length="216" mass="24823">MALYAMAWKHEVPEDGIAMCDNTVHDHGKTVEQGQTKECSRCRTTAYCPPSCQKLGWDMGHREECRFSRIVRMEPELSNAHPEAVTRSNLLRTSVLFFQTTKYPPTFLPRSIDQMLTMKHDGCPLFNEPRFVDIFEEHRRVSLASNQGDLMLPGEWIGHPMNDNVSKVWRVAVSSATIGEYAVFFVGRFIVERAADRTRVRRLNGYINICERARLS</sequence>
<keyword evidence="3" id="KW-0862">Zinc</keyword>
<evidence type="ECO:0000256" key="3">
    <source>
        <dbReference type="ARBA" id="ARBA00022833"/>
    </source>
</evidence>
<dbReference type="GO" id="GO:0008270">
    <property type="term" value="F:zinc ion binding"/>
    <property type="evidence" value="ECO:0007669"/>
    <property type="project" value="UniProtKB-KW"/>
</dbReference>
<dbReference type="EMBL" id="QPFP01000020">
    <property type="protein sequence ID" value="TEB31140.1"/>
    <property type="molecule type" value="Genomic_DNA"/>
</dbReference>
<comment type="caution">
    <text evidence="6">The sequence shown here is derived from an EMBL/GenBank/DDBJ whole genome shotgun (WGS) entry which is preliminary data.</text>
</comment>
<dbReference type="Proteomes" id="UP000298030">
    <property type="component" value="Unassembled WGS sequence"/>
</dbReference>
<evidence type="ECO:0000256" key="1">
    <source>
        <dbReference type="ARBA" id="ARBA00022723"/>
    </source>
</evidence>
<keyword evidence="1" id="KW-0479">Metal-binding</keyword>
<proteinExistence type="predicted"/>
<gene>
    <name evidence="6" type="ORF">FA13DRAFT_1791845</name>
</gene>
<accession>A0A4Y7TAI1</accession>
<keyword evidence="2 4" id="KW-0863">Zinc-finger</keyword>
<evidence type="ECO:0000313" key="6">
    <source>
        <dbReference type="EMBL" id="TEB31140.1"/>
    </source>
</evidence>
<dbReference type="AlphaFoldDB" id="A0A4Y7TAI1"/>